<evidence type="ECO:0000256" key="17">
    <source>
        <dbReference type="ARBA" id="ARBA00025148"/>
    </source>
</evidence>
<evidence type="ECO:0000256" key="10">
    <source>
        <dbReference type="ARBA" id="ARBA00022723"/>
    </source>
</evidence>
<dbReference type="FunFam" id="3.30.420.10:FF:000027">
    <property type="entry name" value="Putative CCR4-associated factor 1 7"/>
    <property type="match status" value="1"/>
</dbReference>
<keyword evidence="16" id="KW-0539">Nucleus</keyword>
<dbReference type="EMBL" id="PDCK01000043">
    <property type="protein sequence ID" value="PRQ32517.1"/>
    <property type="molecule type" value="Genomic_DNA"/>
</dbReference>
<dbReference type="EC" id="3.1.13.4" evidence="7"/>
<dbReference type="GO" id="GO:0004535">
    <property type="term" value="F:poly(A)-specific ribonuclease activity"/>
    <property type="evidence" value="ECO:0007669"/>
    <property type="project" value="UniProtKB-EC"/>
</dbReference>
<keyword evidence="13" id="KW-0694">RNA-binding</keyword>
<comment type="catalytic activity">
    <reaction evidence="1">
        <text>Exonucleolytic cleavage of poly(A) to 5'-AMP.</text>
        <dbReference type="EC" id="3.1.13.4"/>
    </reaction>
</comment>
<evidence type="ECO:0000256" key="9">
    <source>
        <dbReference type="ARBA" id="ARBA00022722"/>
    </source>
</evidence>
<gene>
    <name evidence="19" type="ORF">RchiOBHm_Chr5g0047241</name>
</gene>
<sequence length="354" mass="40293">MEYTHTFLIIDFLLFSPNLPLSLSSSPSVYITAFTPHSSPTQKPISATPKSPVSSSSFFFDYLINIFNFSDMYCNMDHPPNPSPIVIREVWAHNLDAEFELIQNAIDDFPYISMDTEFPGLVFRPQLDPTRPYGKQLRPSDHYKVLKSNVDALSLIQVGLTLSDSRGNLPDLGTRGATRFIWEFNFNDFDVARDPHAPDSIELLRRQGIDFDRNRAEGVDSARFAALMMTSGLVCNDAVSWVTFHSAYDFGYLVKILTRRNLPSGMKEFHKVLRAFFGNRIYDIKHMMRFCKSLYGGLDRVARTLEVDRAVGKCHQAGSDSLLTWHAFQKMRDVYFVNDGPEQHAGVLYGLEVF</sequence>
<comment type="function">
    <text evidence="17">Ubiquitous transcription factor required for a diverse set of processes. It is a component of the CCR4 complex involved in the control of gene expression.</text>
</comment>
<evidence type="ECO:0000256" key="6">
    <source>
        <dbReference type="ARBA" id="ARBA00011757"/>
    </source>
</evidence>
<evidence type="ECO:0000313" key="20">
    <source>
        <dbReference type="Proteomes" id="UP000238479"/>
    </source>
</evidence>
<dbReference type="GO" id="GO:0009617">
    <property type="term" value="P:response to bacterium"/>
    <property type="evidence" value="ECO:0007669"/>
    <property type="project" value="UniProtKB-ARBA"/>
</dbReference>
<evidence type="ECO:0000256" key="14">
    <source>
        <dbReference type="ARBA" id="ARBA00023015"/>
    </source>
</evidence>
<dbReference type="Gramene" id="PRQ32517">
    <property type="protein sequence ID" value="PRQ32517"/>
    <property type="gene ID" value="RchiOBHm_Chr5g0047241"/>
</dbReference>
<keyword evidence="9" id="KW-0540">Nuclease</keyword>
<keyword evidence="15" id="KW-0804">Transcription</keyword>
<accession>A0A2P6QED7</accession>
<keyword evidence="18" id="KW-0732">Signal</keyword>
<dbReference type="SUPFAM" id="SSF53098">
    <property type="entry name" value="Ribonuclease H-like"/>
    <property type="match status" value="1"/>
</dbReference>
<evidence type="ECO:0000256" key="5">
    <source>
        <dbReference type="ARBA" id="ARBA00008372"/>
    </source>
</evidence>
<dbReference type="InterPro" id="IPR036397">
    <property type="entry name" value="RNaseH_sf"/>
</dbReference>
<dbReference type="OMA" id="HTFQQIT"/>
<feature type="signal peptide" evidence="18">
    <location>
        <begin position="1"/>
        <end position="24"/>
    </location>
</feature>
<dbReference type="PANTHER" id="PTHR10797">
    <property type="entry name" value="CCR4-NOT TRANSCRIPTION COMPLEX SUBUNIT"/>
    <property type="match status" value="1"/>
</dbReference>
<comment type="similarity">
    <text evidence="5">Belongs to the CAF1 family.</text>
</comment>
<organism evidence="19 20">
    <name type="scientific">Rosa chinensis</name>
    <name type="common">China rose</name>
    <dbReference type="NCBI Taxonomy" id="74649"/>
    <lineage>
        <taxon>Eukaryota</taxon>
        <taxon>Viridiplantae</taxon>
        <taxon>Streptophyta</taxon>
        <taxon>Embryophyta</taxon>
        <taxon>Tracheophyta</taxon>
        <taxon>Spermatophyta</taxon>
        <taxon>Magnoliopsida</taxon>
        <taxon>eudicotyledons</taxon>
        <taxon>Gunneridae</taxon>
        <taxon>Pentapetalae</taxon>
        <taxon>rosids</taxon>
        <taxon>fabids</taxon>
        <taxon>Rosales</taxon>
        <taxon>Rosaceae</taxon>
        <taxon>Rosoideae</taxon>
        <taxon>Rosoideae incertae sedis</taxon>
        <taxon>Rosa</taxon>
    </lineage>
</organism>
<keyword evidence="11 19" id="KW-0378">Hydrolase</keyword>
<keyword evidence="20" id="KW-1185">Reference proteome</keyword>
<dbReference type="Pfam" id="PF04857">
    <property type="entry name" value="CAF1"/>
    <property type="match status" value="1"/>
</dbReference>
<evidence type="ECO:0000256" key="7">
    <source>
        <dbReference type="ARBA" id="ARBA00012161"/>
    </source>
</evidence>
<protein>
    <recommendedName>
        <fullName evidence="7">poly(A)-specific ribonuclease</fullName>
        <ecNumber evidence="7">3.1.13.4</ecNumber>
    </recommendedName>
</protein>
<dbReference type="GO" id="GO:0005737">
    <property type="term" value="C:cytoplasm"/>
    <property type="evidence" value="ECO:0007669"/>
    <property type="project" value="UniProtKB-SubCell"/>
</dbReference>
<evidence type="ECO:0000256" key="16">
    <source>
        <dbReference type="ARBA" id="ARBA00023242"/>
    </source>
</evidence>
<dbReference type="GO" id="GO:0046872">
    <property type="term" value="F:metal ion binding"/>
    <property type="evidence" value="ECO:0007669"/>
    <property type="project" value="UniProtKB-KW"/>
</dbReference>
<evidence type="ECO:0000256" key="4">
    <source>
        <dbReference type="ARBA" id="ARBA00004496"/>
    </source>
</evidence>
<comment type="caution">
    <text evidence="19">The sequence shown here is derived from an EMBL/GenBank/DDBJ whole genome shotgun (WGS) entry which is preliminary data.</text>
</comment>
<dbReference type="AlphaFoldDB" id="A0A2P6QED7"/>
<dbReference type="Proteomes" id="UP000238479">
    <property type="component" value="Chromosome 5"/>
</dbReference>
<evidence type="ECO:0000256" key="1">
    <source>
        <dbReference type="ARBA" id="ARBA00001663"/>
    </source>
</evidence>
<comment type="subunit">
    <text evidence="6">Component of the CCR4-NOT complex, at least composed of CRR4 and CAF1 proteins.</text>
</comment>
<keyword evidence="14" id="KW-0805">Transcription regulation</keyword>
<evidence type="ECO:0000256" key="8">
    <source>
        <dbReference type="ARBA" id="ARBA00022490"/>
    </source>
</evidence>
<dbReference type="InterPro" id="IPR039637">
    <property type="entry name" value="CNOT7/CNOT8/Pop2"/>
</dbReference>
<dbReference type="GO" id="GO:0006952">
    <property type="term" value="P:defense response"/>
    <property type="evidence" value="ECO:0007669"/>
    <property type="project" value="UniProtKB-ARBA"/>
</dbReference>
<dbReference type="GO" id="GO:0000289">
    <property type="term" value="P:nuclear-transcribed mRNA poly(A) tail shortening"/>
    <property type="evidence" value="ECO:0007669"/>
    <property type="project" value="UniProtKB-ARBA"/>
</dbReference>
<dbReference type="GO" id="GO:0003723">
    <property type="term" value="F:RNA binding"/>
    <property type="evidence" value="ECO:0007669"/>
    <property type="project" value="UniProtKB-KW"/>
</dbReference>
<evidence type="ECO:0000256" key="12">
    <source>
        <dbReference type="ARBA" id="ARBA00022839"/>
    </source>
</evidence>
<evidence type="ECO:0000313" key="19">
    <source>
        <dbReference type="EMBL" id="PRQ32517.1"/>
    </source>
</evidence>
<comment type="subcellular location">
    <subcellularLocation>
        <location evidence="4">Cytoplasm</location>
    </subcellularLocation>
    <subcellularLocation>
        <location evidence="3">Nucleus</location>
    </subcellularLocation>
</comment>
<evidence type="ECO:0000256" key="15">
    <source>
        <dbReference type="ARBA" id="ARBA00023163"/>
    </source>
</evidence>
<evidence type="ECO:0000256" key="13">
    <source>
        <dbReference type="ARBA" id="ARBA00022884"/>
    </source>
</evidence>
<name>A0A2P6QED7_ROSCH</name>
<keyword evidence="8" id="KW-0963">Cytoplasm</keyword>
<feature type="chain" id="PRO_5015167212" description="poly(A)-specific ribonuclease" evidence="18">
    <location>
        <begin position="25"/>
        <end position="354"/>
    </location>
</feature>
<keyword evidence="10" id="KW-0479">Metal-binding</keyword>
<dbReference type="InterPro" id="IPR006941">
    <property type="entry name" value="RNase_CAF1"/>
</dbReference>
<dbReference type="GO" id="GO:0030014">
    <property type="term" value="C:CCR4-NOT complex"/>
    <property type="evidence" value="ECO:0007669"/>
    <property type="project" value="InterPro"/>
</dbReference>
<evidence type="ECO:0000256" key="2">
    <source>
        <dbReference type="ARBA" id="ARBA00001968"/>
    </source>
</evidence>
<dbReference type="GO" id="GO:0005634">
    <property type="term" value="C:nucleus"/>
    <property type="evidence" value="ECO:0007669"/>
    <property type="project" value="UniProtKB-SubCell"/>
</dbReference>
<proteinExistence type="inferred from homology"/>
<reference evidence="19 20" key="1">
    <citation type="journal article" date="2018" name="Nat. Genet.">
        <title>The Rosa genome provides new insights in the design of modern roses.</title>
        <authorList>
            <person name="Bendahmane M."/>
        </authorList>
    </citation>
    <scope>NUCLEOTIDE SEQUENCE [LARGE SCALE GENOMIC DNA]</scope>
    <source>
        <strain evidence="20">cv. Old Blush</strain>
    </source>
</reference>
<comment type="cofactor">
    <cofactor evidence="2">
        <name>a divalent metal cation</name>
        <dbReference type="ChEBI" id="CHEBI:60240"/>
    </cofactor>
</comment>
<keyword evidence="12" id="KW-0269">Exonuclease</keyword>
<dbReference type="Gene3D" id="3.30.420.10">
    <property type="entry name" value="Ribonuclease H-like superfamily/Ribonuclease H"/>
    <property type="match status" value="1"/>
</dbReference>
<evidence type="ECO:0000256" key="11">
    <source>
        <dbReference type="ARBA" id="ARBA00022801"/>
    </source>
</evidence>
<evidence type="ECO:0000256" key="18">
    <source>
        <dbReference type="SAM" id="SignalP"/>
    </source>
</evidence>
<dbReference type="InterPro" id="IPR012337">
    <property type="entry name" value="RNaseH-like_sf"/>
</dbReference>
<evidence type="ECO:0000256" key="3">
    <source>
        <dbReference type="ARBA" id="ARBA00004123"/>
    </source>
</evidence>
<dbReference type="STRING" id="74649.A0A2P6QED7"/>